<dbReference type="SUPFAM" id="SSF48371">
    <property type="entry name" value="ARM repeat"/>
    <property type="match status" value="1"/>
</dbReference>
<dbReference type="AlphaFoldDB" id="A0A118JY25"/>
<organism evidence="5 6">
    <name type="scientific">Cynara cardunculus var. scolymus</name>
    <name type="common">Globe artichoke</name>
    <name type="synonym">Cynara scolymus</name>
    <dbReference type="NCBI Taxonomy" id="59895"/>
    <lineage>
        <taxon>Eukaryota</taxon>
        <taxon>Viridiplantae</taxon>
        <taxon>Streptophyta</taxon>
        <taxon>Embryophyta</taxon>
        <taxon>Tracheophyta</taxon>
        <taxon>Spermatophyta</taxon>
        <taxon>Magnoliopsida</taxon>
        <taxon>eudicotyledons</taxon>
        <taxon>Gunneridae</taxon>
        <taxon>Pentapetalae</taxon>
        <taxon>asterids</taxon>
        <taxon>campanulids</taxon>
        <taxon>Asterales</taxon>
        <taxon>Asteraceae</taxon>
        <taxon>Carduoideae</taxon>
        <taxon>Cardueae</taxon>
        <taxon>Carduinae</taxon>
        <taxon>Cynara</taxon>
    </lineage>
</organism>
<proteinExistence type="predicted"/>
<dbReference type="InterPro" id="IPR046455">
    <property type="entry name" value="Sec7/BIG1-like_C"/>
</dbReference>
<dbReference type="STRING" id="59895.A0A118JY25"/>
<accession>A0A118JY25</accession>
<dbReference type="EMBL" id="LEKV01003852">
    <property type="protein sequence ID" value="KVH97162.1"/>
    <property type="molecule type" value="Genomic_DNA"/>
</dbReference>
<gene>
    <name evidence="5" type="ORF">Ccrd_000743</name>
</gene>
<dbReference type="Pfam" id="PF20252">
    <property type="entry name" value="BIG2_C"/>
    <property type="match status" value="1"/>
</dbReference>
<dbReference type="Gene3D" id="1.25.10.10">
    <property type="entry name" value="Leucine-rich Repeat Variant"/>
    <property type="match status" value="1"/>
</dbReference>
<sequence length="829" mass="92547">MRSKNVEALRTLLDISDSEPDALQDTWNAVLECTSRLEYTISTPAMAATVMHGSNQISKDAVLQSLRELAGKPSEQVFVNSVKLPSESVVEFFTALCNVSAEELKQNPARVYSLQKLVWARIWSVLAIHFISAGSHHDEKIAMYAIDSLRQLGMKYLERAELANFTFQNDILKPFVVLMRNSRSESIRRLIVDCIVQMIKSKVGSIKSGWRSVFMIFTAAADDDLEPIVESAFENVEQVILEHFDQVVGDCFMDCVNCLIGFANNKTSHRISLKAIALLRICEDRLAEGLVPGGSLKPVDDNADATSDITEHYWFPMLAGLSDLTSDPRPEVSNCALEVLFDLLNERGSKFSSNFWESIFHRVLFPIFDHVRHAGKETTSYGDEWIRETSVHSLQLLCNLFNTFYKVCRKLEGLYTSEVCFMLPPLLNLLLDCAKKTDQSVASISLAALVHLIEVGGHQFSDSDWDTLLKSIRDASYTTQPLELLNALGIESGKSRLVMARDLEVSANDSPSAMSANGRVQDNQEERPSVDLHDAEGQTPSPGKVQKASEAADLQRSQTIGQRLMGNMMDNLFVRSFTSKPKNPALDVVTPSSPSKSLDVVEHDAEEVAESPFMGTVRGKCITQLLLLGALDSIQKKYWSKLKAYQKITILEILFSMLEFAASYNSYTNLRLRMQHISSERPPLNLLRQELAGTCIYLDALQKTTSGVDPNRNGELETNGSRDEDDDATVKTDAEEKLVSFCGQVLKEASEFQSSIGDTTNMEIHQVLGLRSPIIVKVLKGMCVMEKEIFKKHLRSFYPLITKLVCCEQMDIRGALAELFSMQLNGLLQ</sequence>
<name>A0A118JY25_CYNCS</name>
<dbReference type="InterPro" id="IPR015403">
    <property type="entry name" value="Mon2/Sec7/BIG1-like_HDS"/>
</dbReference>
<dbReference type="InterPro" id="IPR016024">
    <property type="entry name" value="ARM-type_fold"/>
</dbReference>
<evidence type="ECO:0000259" key="2">
    <source>
        <dbReference type="Pfam" id="PF09324"/>
    </source>
</evidence>
<keyword evidence="6" id="KW-1185">Reference proteome</keyword>
<feature type="region of interest" description="Disordered" evidence="1">
    <location>
        <begin position="508"/>
        <end position="553"/>
    </location>
</feature>
<dbReference type="OMA" id="ERIFHRV"/>
<dbReference type="PANTHER" id="PTHR10663:SF312">
    <property type="entry name" value="BREFELDIN A-INHIBITED GUANINE NUCLEOTIDE-EXCHANGE PROTEIN 5"/>
    <property type="match status" value="1"/>
</dbReference>
<evidence type="ECO:0000256" key="1">
    <source>
        <dbReference type="SAM" id="MobiDB-lite"/>
    </source>
</evidence>
<comment type="caution">
    <text evidence="5">The sequence shown here is derived from an EMBL/GenBank/DDBJ whole genome shotgun (WGS) entry which is preliminary data.</text>
</comment>
<dbReference type="InterPro" id="IPR032817">
    <property type="entry name" value="Mon2_C"/>
</dbReference>
<reference evidence="5 6" key="1">
    <citation type="journal article" date="2016" name="Sci. Rep.">
        <title>The genome sequence of the outbreeding globe artichoke constructed de novo incorporating a phase-aware low-pass sequencing strategy of F1 progeny.</title>
        <authorList>
            <person name="Scaglione D."/>
            <person name="Reyes-Chin-Wo S."/>
            <person name="Acquadro A."/>
            <person name="Froenicke L."/>
            <person name="Portis E."/>
            <person name="Beitel C."/>
            <person name="Tirone M."/>
            <person name="Mauro R."/>
            <person name="Lo Monaco A."/>
            <person name="Mauromicale G."/>
            <person name="Faccioli P."/>
            <person name="Cattivelli L."/>
            <person name="Rieseberg L."/>
            <person name="Michelmore R."/>
            <person name="Lanteri S."/>
        </authorList>
    </citation>
    <scope>NUCLEOTIDE SEQUENCE [LARGE SCALE GENOMIC DNA]</scope>
    <source>
        <strain evidence="5">2C</strain>
    </source>
</reference>
<protein>
    <submittedName>
        <fullName evidence="5">Armadillo-like helical</fullName>
    </submittedName>
</protein>
<feature type="compositionally biased region" description="Polar residues" evidence="1">
    <location>
        <begin position="508"/>
        <end position="521"/>
    </location>
</feature>
<feature type="domain" description="Sec7/BIG1-like C-terminal" evidence="4">
    <location>
        <begin position="623"/>
        <end position="821"/>
    </location>
</feature>
<dbReference type="Gramene" id="KVH97162">
    <property type="protein sequence ID" value="KVH97162"/>
    <property type="gene ID" value="Ccrd_000743"/>
</dbReference>
<feature type="region of interest" description="Disordered" evidence="1">
    <location>
        <begin position="707"/>
        <end position="729"/>
    </location>
</feature>
<evidence type="ECO:0000313" key="5">
    <source>
        <dbReference type="EMBL" id="KVH97162.1"/>
    </source>
</evidence>
<dbReference type="PANTHER" id="PTHR10663">
    <property type="entry name" value="GUANYL-NUCLEOTIDE EXCHANGE FACTOR"/>
    <property type="match status" value="1"/>
</dbReference>
<dbReference type="InterPro" id="IPR011989">
    <property type="entry name" value="ARM-like"/>
</dbReference>
<dbReference type="Proteomes" id="UP000243975">
    <property type="component" value="Unassembled WGS sequence"/>
</dbReference>
<evidence type="ECO:0000259" key="3">
    <source>
        <dbReference type="Pfam" id="PF16206"/>
    </source>
</evidence>
<dbReference type="Pfam" id="PF16206">
    <property type="entry name" value="Mon2_C"/>
    <property type="match status" value="1"/>
</dbReference>
<evidence type="ECO:0000259" key="4">
    <source>
        <dbReference type="Pfam" id="PF20252"/>
    </source>
</evidence>
<dbReference type="GO" id="GO:0005802">
    <property type="term" value="C:trans-Golgi network"/>
    <property type="evidence" value="ECO:0007669"/>
    <property type="project" value="TreeGrafter"/>
</dbReference>
<feature type="domain" description="Mon2/Sec7/BIG1-like HDS" evidence="2">
    <location>
        <begin position="155"/>
        <end position="237"/>
    </location>
</feature>
<dbReference type="Pfam" id="PF09324">
    <property type="entry name" value="Sec7-like_HDS"/>
    <property type="match status" value="1"/>
</dbReference>
<evidence type="ECO:0000313" key="6">
    <source>
        <dbReference type="Proteomes" id="UP000243975"/>
    </source>
</evidence>
<feature type="domain" description="Mon2 C-terminal" evidence="3">
    <location>
        <begin position="312"/>
        <end position="375"/>
    </location>
</feature>
<feature type="compositionally biased region" description="Basic and acidic residues" evidence="1">
    <location>
        <begin position="522"/>
        <end position="536"/>
    </location>
</feature>